<organism evidence="2 3">
    <name type="scientific">Nitzschia inconspicua</name>
    <dbReference type="NCBI Taxonomy" id="303405"/>
    <lineage>
        <taxon>Eukaryota</taxon>
        <taxon>Sar</taxon>
        <taxon>Stramenopiles</taxon>
        <taxon>Ochrophyta</taxon>
        <taxon>Bacillariophyta</taxon>
        <taxon>Bacillariophyceae</taxon>
        <taxon>Bacillariophycidae</taxon>
        <taxon>Bacillariales</taxon>
        <taxon>Bacillariaceae</taxon>
        <taxon>Nitzschia</taxon>
    </lineage>
</organism>
<sequence>MSRAAAGTLTKGHTQYHPGQQQPNRFTQSFTRMKQVCPNAIKAYATCVLDAEEGSHSSLTKHSCSNEFRSVRECFKKVRGF</sequence>
<evidence type="ECO:0000313" key="3">
    <source>
        <dbReference type="Proteomes" id="UP000693970"/>
    </source>
</evidence>
<name>A0A9K3L616_9STRA</name>
<proteinExistence type="predicted"/>
<dbReference type="OrthoDB" id="43456at2759"/>
<feature type="region of interest" description="Disordered" evidence="1">
    <location>
        <begin position="1"/>
        <end position="27"/>
    </location>
</feature>
<feature type="compositionally biased region" description="Polar residues" evidence="1">
    <location>
        <begin position="11"/>
        <end position="27"/>
    </location>
</feature>
<dbReference type="AlphaFoldDB" id="A0A9K3L616"/>
<protein>
    <submittedName>
        <fullName evidence="2">Uncharacterized protein</fullName>
    </submittedName>
</protein>
<keyword evidence="3" id="KW-1185">Reference proteome</keyword>
<gene>
    <name evidence="2" type="ORF">IV203_000172</name>
</gene>
<dbReference type="EMBL" id="JAGRRH010000015">
    <property type="protein sequence ID" value="KAG7355486.1"/>
    <property type="molecule type" value="Genomic_DNA"/>
</dbReference>
<reference evidence="2" key="2">
    <citation type="submission" date="2021-04" db="EMBL/GenBank/DDBJ databases">
        <authorList>
            <person name="Podell S."/>
        </authorList>
    </citation>
    <scope>NUCLEOTIDE SEQUENCE</scope>
    <source>
        <strain evidence="2">Hildebrandi</strain>
    </source>
</reference>
<comment type="caution">
    <text evidence="2">The sequence shown here is derived from an EMBL/GenBank/DDBJ whole genome shotgun (WGS) entry which is preliminary data.</text>
</comment>
<dbReference type="Proteomes" id="UP000693970">
    <property type="component" value="Unassembled WGS sequence"/>
</dbReference>
<evidence type="ECO:0000313" key="2">
    <source>
        <dbReference type="EMBL" id="KAG7355486.1"/>
    </source>
</evidence>
<reference evidence="2" key="1">
    <citation type="journal article" date="2021" name="Sci. Rep.">
        <title>Diploid genomic architecture of Nitzschia inconspicua, an elite biomass production diatom.</title>
        <authorList>
            <person name="Oliver A."/>
            <person name="Podell S."/>
            <person name="Pinowska A."/>
            <person name="Traller J.C."/>
            <person name="Smith S.R."/>
            <person name="McClure R."/>
            <person name="Beliaev A."/>
            <person name="Bohutskyi P."/>
            <person name="Hill E.A."/>
            <person name="Rabines A."/>
            <person name="Zheng H."/>
            <person name="Allen L.Z."/>
            <person name="Kuo A."/>
            <person name="Grigoriev I.V."/>
            <person name="Allen A.E."/>
            <person name="Hazlebeck D."/>
            <person name="Allen E.E."/>
        </authorList>
    </citation>
    <scope>NUCLEOTIDE SEQUENCE</scope>
    <source>
        <strain evidence="2">Hildebrandi</strain>
    </source>
</reference>
<accession>A0A9K3L616</accession>
<evidence type="ECO:0000256" key="1">
    <source>
        <dbReference type="SAM" id="MobiDB-lite"/>
    </source>
</evidence>